<keyword evidence="4" id="KW-1185">Reference proteome</keyword>
<dbReference type="RefSeq" id="WP_082108253.1">
    <property type="nucleotide sequence ID" value="NZ_CP092430.2"/>
</dbReference>
<dbReference type="Proteomes" id="UP000237911">
    <property type="component" value="Unassembled WGS sequence"/>
</dbReference>
<dbReference type="InterPro" id="IPR013228">
    <property type="entry name" value="PE-PPE_C"/>
</dbReference>
<comment type="caution">
    <text evidence="3">The sequence shown here is derived from an EMBL/GenBank/DDBJ whole genome shotgun (WGS) entry which is preliminary data.</text>
</comment>
<reference evidence="3 4" key="1">
    <citation type="submission" date="2018-02" db="EMBL/GenBank/DDBJ databases">
        <title>Draft genome sequence of Mycobacterium virginiense isolated from mud of a swine farm in Japan.</title>
        <authorList>
            <person name="Ohya K."/>
        </authorList>
    </citation>
    <scope>NUCLEOTIDE SEQUENCE [LARGE SCALE GENOMIC DNA]</scope>
    <source>
        <strain evidence="3 4">GF75</strain>
    </source>
</reference>
<feature type="chain" id="PRO_5040800458" evidence="1">
    <location>
        <begin position="33"/>
        <end position="508"/>
    </location>
</feature>
<protein>
    <submittedName>
        <fullName evidence="3">PE-PPE domain-containing protein</fullName>
    </submittedName>
</protein>
<organism evidence="3 4">
    <name type="scientific">Mycolicibacter virginiensis</name>
    <dbReference type="NCBI Taxonomy" id="1795032"/>
    <lineage>
        <taxon>Bacteria</taxon>
        <taxon>Bacillati</taxon>
        <taxon>Actinomycetota</taxon>
        <taxon>Actinomycetes</taxon>
        <taxon>Mycobacteriales</taxon>
        <taxon>Mycobacteriaceae</taxon>
        <taxon>Mycolicibacter</taxon>
    </lineage>
</organism>
<dbReference type="Pfam" id="PF08237">
    <property type="entry name" value="PE-PPE"/>
    <property type="match status" value="1"/>
</dbReference>
<dbReference type="AlphaFoldDB" id="A0A9X7NZS1"/>
<accession>A0A9X7NZS1</accession>
<feature type="domain" description="PE-PPE" evidence="2">
    <location>
        <begin position="99"/>
        <end position="344"/>
    </location>
</feature>
<name>A0A9X7NZS1_9MYCO</name>
<evidence type="ECO:0000256" key="1">
    <source>
        <dbReference type="SAM" id="SignalP"/>
    </source>
</evidence>
<evidence type="ECO:0000313" key="4">
    <source>
        <dbReference type="Proteomes" id="UP000237911"/>
    </source>
</evidence>
<dbReference type="EMBL" id="PUEV01000015">
    <property type="protein sequence ID" value="PQM53408.1"/>
    <property type="molecule type" value="Genomic_DNA"/>
</dbReference>
<proteinExistence type="predicted"/>
<sequence>MKRNNAWRMSAGLLSTATAAALVVPMTQAASASDMTAAWAVSPTALPTFPFGGPPGDPYACLDVEVFGCSIVFGGSGIPIPHQDYIDAVNERFIQPLNPGFTPQALFTPEGLQPFTGVKTLPLDVSMAQGLTMLQLAVDKQFDLGHAVNLYGYSQSASIDTLLMRQYLALPPDQRPDADQLSFTFLGNPNTPNGGLMQIFNLPEFGGSVPIASLGLTLNGATPDGPWETNNYTLEYDGFADFPRYPLNLLANLNAVAGILYTHNQYPMLPMTPDGQLANAILLPGSVDYVGELPDGVTASTATNYWMIPTEDLPLLEPFRGSPFGNAIADLVQPSLRVLVNLGYGQIEHGWDAGPANVPTTLGLFPDVNPMDVLTALVNGAQQGWQDFVQDLGSLSSAVADGPDTAVDLAAFTMPSLVDIANAFSGSISAINGALMVTGDILNALTTTLPAAMAQVFFSELSQGNLIDAIGLPLAAATGLGSLAAGFELIGIMHATSQIQAEFAGLFG</sequence>
<keyword evidence="1" id="KW-0732">Signal</keyword>
<evidence type="ECO:0000259" key="2">
    <source>
        <dbReference type="Pfam" id="PF08237"/>
    </source>
</evidence>
<gene>
    <name evidence="3" type="ORF">C5U48_04435</name>
</gene>
<evidence type="ECO:0000313" key="3">
    <source>
        <dbReference type="EMBL" id="PQM53408.1"/>
    </source>
</evidence>
<feature type="signal peptide" evidence="1">
    <location>
        <begin position="1"/>
        <end position="32"/>
    </location>
</feature>